<organism evidence="2 3">
    <name type="scientific">Eleutherodactylus coqui</name>
    <name type="common">Puerto Rican coqui</name>
    <dbReference type="NCBI Taxonomy" id="57060"/>
    <lineage>
        <taxon>Eukaryota</taxon>
        <taxon>Metazoa</taxon>
        <taxon>Chordata</taxon>
        <taxon>Craniata</taxon>
        <taxon>Vertebrata</taxon>
        <taxon>Euteleostomi</taxon>
        <taxon>Amphibia</taxon>
        <taxon>Batrachia</taxon>
        <taxon>Anura</taxon>
        <taxon>Neobatrachia</taxon>
        <taxon>Hyloidea</taxon>
        <taxon>Eleutherodactylidae</taxon>
        <taxon>Eleutherodactylinae</taxon>
        <taxon>Eleutherodactylus</taxon>
        <taxon>Eleutherodactylus</taxon>
    </lineage>
</organism>
<comment type="caution">
    <text evidence="2">The sequence shown here is derived from an EMBL/GenBank/DDBJ whole genome shotgun (WGS) entry which is preliminary data.</text>
</comment>
<dbReference type="AlphaFoldDB" id="A0A8J6E4N1"/>
<dbReference type="Proteomes" id="UP000770717">
    <property type="component" value="Unassembled WGS sequence"/>
</dbReference>
<evidence type="ECO:0000256" key="1">
    <source>
        <dbReference type="SAM" id="MobiDB-lite"/>
    </source>
</evidence>
<reference evidence="2" key="1">
    <citation type="thesis" date="2020" institute="ProQuest LLC" country="789 East Eisenhower Parkway, Ann Arbor, MI, USA">
        <title>Comparative Genomics and Chromosome Evolution.</title>
        <authorList>
            <person name="Mudd A.B."/>
        </authorList>
    </citation>
    <scope>NUCLEOTIDE SEQUENCE</scope>
    <source>
        <strain evidence="2">HN-11 Male</strain>
        <tissue evidence="2">Kidney and liver</tissue>
    </source>
</reference>
<keyword evidence="3" id="KW-1185">Reference proteome</keyword>
<evidence type="ECO:0000313" key="3">
    <source>
        <dbReference type="Proteomes" id="UP000770717"/>
    </source>
</evidence>
<protein>
    <submittedName>
        <fullName evidence="2">Uncharacterized protein</fullName>
    </submittedName>
</protein>
<name>A0A8J6E4N1_ELECQ</name>
<evidence type="ECO:0000313" key="2">
    <source>
        <dbReference type="EMBL" id="KAG9462760.1"/>
    </source>
</evidence>
<proteinExistence type="predicted"/>
<gene>
    <name evidence="2" type="ORF">GDO78_023198</name>
</gene>
<sequence length="102" mass="10295">MAPGGRTAHPDGANPRQNTGVTLFIPHAIGAPHRSGTSSWSAGGARTLFGGFRSSAGALQMQHGSSPPPGVIQAPSTPLADLRGFPAASMPQGSANRICHSK</sequence>
<dbReference type="EMBL" id="WNTK01009648">
    <property type="protein sequence ID" value="KAG9462760.1"/>
    <property type="molecule type" value="Genomic_DNA"/>
</dbReference>
<feature type="region of interest" description="Disordered" evidence="1">
    <location>
        <begin position="1"/>
        <end position="20"/>
    </location>
</feature>
<feature type="region of interest" description="Disordered" evidence="1">
    <location>
        <begin position="58"/>
        <end position="79"/>
    </location>
</feature>
<accession>A0A8J6E4N1</accession>